<keyword evidence="4" id="KW-0346">Stress response</keyword>
<comment type="function">
    <text evidence="5">Removes the phosphate from trehalose 6-phosphate to produce free trehalose. Trehalose accumulation in plant may improve abiotic stress tolerance.</text>
</comment>
<feature type="compositionally biased region" description="Basic and acidic residues" evidence="8">
    <location>
        <begin position="26"/>
        <end position="36"/>
    </location>
</feature>
<evidence type="ECO:0000256" key="2">
    <source>
        <dbReference type="ARBA" id="ARBA00001968"/>
    </source>
</evidence>
<comment type="similarity">
    <text evidence="7">Belongs to the trehalose phosphatase family.</text>
</comment>
<dbReference type="GO" id="GO:0004805">
    <property type="term" value="F:trehalose-phosphatase activity"/>
    <property type="evidence" value="ECO:0007669"/>
    <property type="project" value="UniProtKB-EC"/>
</dbReference>
<dbReference type="InterPro" id="IPR044651">
    <property type="entry name" value="OTSB-like"/>
</dbReference>
<feature type="region of interest" description="Disordered" evidence="8">
    <location>
        <begin position="26"/>
        <end position="48"/>
    </location>
</feature>
<dbReference type="PANTHER" id="PTHR43768">
    <property type="entry name" value="TREHALOSE 6-PHOSPHATE PHOSPHATASE"/>
    <property type="match status" value="1"/>
</dbReference>
<comment type="caution">
    <text evidence="9">The sequence shown here is derived from an EMBL/GenBank/DDBJ whole genome shotgun (WGS) entry which is preliminary data.</text>
</comment>
<evidence type="ECO:0000313" key="9">
    <source>
        <dbReference type="EMBL" id="KAB5524152.1"/>
    </source>
</evidence>
<dbReference type="UniPathway" id="UPA00299"/>
<evidence type="ECO:0000256" key="5">
    <source>
        <dbReference type="ARBA" id="ARBA00025274"/>
    </source>
</evidence>
<dbReference type="InterPro" id="IPR023214">
    <property type="entry name" value="HAD_sf"/>
</dbReference>
<dbReference type="GO" id="GO:0005992">
    <property type="term" value="P:trehalose biosynthetic process"/>
    <property type="evidence" value="ECO:0007669"/>
    <property type="project" value="UniProtKB-UniPathway"/>
</dbReference>
<dbReference type="AlphaFoldDB" id="A0A5N5JYW2"/>
<sequence>MFKRNLAKFNHAMGFQRSSCWQKVRPDSDLSTKERAPNSSHPVTNETVSEDANYSSWMVDHPSALTSFDQMMKDAKGKKIVVFLDYDGTLSPIVNNPDRAFMSDEVSTPVHACECGELFDRLSHAKLSTRVSKLYPRMRAAVKEVAKYFPTAIISGRSRDKVKGFVQLNNIYYAGSHGMDIMAPPRPVRSSDGNYLTVSLDRKGNDVVFQPAQKFLPAIQKISKELEEAIMKIPGARVENNRFCVSVHFRQVREEDYGTLEEKVKSILKHYPDFRLDWGKKVMEIRPSIEWDKGNALEYLLDTLGLGNCTDVLPVYIGDDRTDEDAFKVIQKRGQGYPIVVTSSPKDTKASYSLYDPSEVLTFLSRLARWRKSSSSSRSLSQVWDCE</sequence>
<dbReference type="Proteomes" id="UP000326939">
    <property type="component" value="Chromosome 15"/>
</dbReference>
<evidence type="ECO:0000256" key="6">
    <source>
        <dbReference type="ARBA" id="ARBA00030356"/>
    </source>
</evidence>
<evidence type="ECO:0000256" key="3">
    <source>
        <dbReference type="ARBA" id="ARBA00022801"/>
    </source>
</evidence>
<evidence type="ECO:0000256" key="7">
    <source>
        <dbReference type="RuleBase" id="RU361117"/>
    </source>
</evidence>
<comment type="cofactor">
    <cofactor evidence="2 7">
        <name>a divalent metal cation</name>
        <dbReference type="ChEBI" id="CHEBI:60240"/>
    </cofactor>
</comment>
<evidence type="ECO:0000313" key="10">
    <source>
        <dbReference type="Proteomes" id="UP000326939"/>
    </source>
</evidence>
<evidence type="ECO:0000256" key="8">
    <source>
        <dbReference type="SAM" id="MobiDB-lite"/>
    </source>
</evidence>
<dbReference type="Pfam" id="PF02358">
    <property type="entry name" value="Trehalose_PPase"/>
    <property type="match status" value="1"/>
</dbReference>
<evidence type="ECO:0000256" key="1">
    <source>
        <dbReference type="ARBA" id="ARBA00000500"/>
    </source>
</evidence>
<dbReference type="EMBL" id="VDCV01000015">
    <property type="protein sequence ID" value="KAB5524152.1"/>
    <property type="molecule type" value="Genomic_DNA"/>
</dbReference>
<name>A0A5N5JYW2_9ROSI</name>
<protein>
    <recommendedName>
        <fullName evidence="6 7">Trehalose 6-phosphate phosphatase</fullName>
        <ecNumber evidence="7">3.1.3.12</ecNumber>
    </recommendedName>
</protein>
<dbReference type="EC" id="3.1.3.12" evidence="7"/>
<organism evidence="9 10">
    <name type="scientific">Salix brachista</name>
    <dbReference type="NCBI Taxonomy" id="2182728"/>
    <lineage>
        <taxon>Eukaryota</taxon>
        <taxon>Viridiplantae</taxon>
        <taxon>Streptophyta</taxon>
        <taxon>Embryophyta</taxon>
        <taxon>Tracheophyta</taxon>
        <taxon>Spermatophyta</taxon>
        <taxon>Magnoliopsida</taxon>
        <taxon>eudicotyledons</taxon>
        <taxon>Gunneridae</taxon>
        <taxon>Pentapetalae</taxon>
        <taxon>rosids</taxon>
        <taxon>fabids</taxon>
        <taxon>Malpighiales</taxon>
        <taxon>Salicaceae</taxon>
        <taxon>Saliceae</taxon>
        <taxon>Salix</taxon>
    </lineage>
</organism>
<dbReference type="InterPro" id="IPR036412">
    <property type="entry name" value="HAD-like_sf"/>
</dbReference>
<comment type="catalytic activity">
    <reaction evidence="1 7">
        <text>alpha,alpha-trehalose 6-phosphate + H2O = alpha,alpha-trehalose + phosphate</text>
        <dbReference type="Rhea" id="RHEA:23420"/>
        <dbReference type="ChEBI" id="CHEBI:15377"/>
        <dbReference type="ChEBI" id="CHEBI:16551"/>
        <dbReference type="ChEBI" id="CHEBI:43474"/>
        <dbReference type="ChEBI" id="CHEBI:58429"/>
        <dbReference type="EC" id="3.1.3.12"/>
    </reaction>
</comment>
<dbReference type="InterPro" id="IPR003337">
    <property type="entry name" value="Trehalose_PPase"/>
</dbReference>
<dbReference type="SUPFAM" id="SSF56784">
    <property type="entry name" value="HAD-like"/>
    <property type="match status" value="1"/>
</dbReference>
<keyword evidence="3 7" id="KW-0378">Hydrolase</keyword>
<keyword evidence="10" id="KW-1185">Reference proteome</keyword>
<feature type="compositionally biased region" description="Polar residues" evidence="8">
    <location>
        <begin position="37"/>
        <end position="48"/>
    </location>
</feature>
<dbReference type="NCBIfam" id="TIGR00685">
    <property type="entry name" value="T6PP"/>
    <property type="match status" value="1"/>
</dbReference>
<accession>A0A5N5JYW2</accession>
<dbReference type="PANTHER" id="PTHR43768:SF24">
    <property type="entry name" value="TREHALOSE 6-PHOSPHATE PHOSPHATASE"/>
    <property type="match status" value="1"/>
</dbReference>
<comment type="pathway">
    <text evidence="7">Glycan biosynthesis; trehalose biosynthesis.</text>
</comment>
<dbReference type="Gene3D" id="3.40.50.1000">
    <property type="entry name" value="HAD superfamily/HAD-like"/>
    <property type="match status" value="2"/>
</dbReference>
<evidence type="ECO:0000256" key="4">
    <source>
        <dbReference type="ARBA" id="ARBA00023016"/>
    </source>
</evidence>
<reference evidence="10" key="1">
    <citation type="journal article" date="2019" name="Gigascience">
        <title>De novo genome assembly of the endangered Acer yangbiense, a plant species with extremely small populations endemic to Yunnan Province, China.</title>
        <authorList>
            <person name="Yang J."/>
            <person name="Wariss H.M."/>
            <person name="Tao L."/>
            <person name="Zhang R."/>
            <person name="Yun Q."/>
            <person name="Hollingsworth P."/>
            <person name="Dao Z."/>
            <person name="Luo G."/>
            <person name="Guo H."/>
            <person name="Ma Y."/>
            <person name="Sun W."/>
        </authorList>
    </citation>
    <scope>NUCLEOTIDE SEQUENCE [LARGE SCALE GENOMIC DNA]</scope>
    <source>
        <strain evidence="10">cv. br00</strain>
    </source>
</reference>
<dbReference type="FunFam" id="3.40.50.1000:FF:000175">
    <property type="entry name" value="Trehalose 6-phosphate phosphatase"/>
    <property type="match status" value="1"/>
</dbReference>
<gene>
    <name evidence="9" type="ORF">DKX38_021901</name>
</gene>
<proteinExistence type="inferred from homology"/>